<dbReference type="AlphaFoldDB" id="A0A381TDW3"/>
<protein>
    <recommendedName>
        <fullName evidence="2">Phosphoribosylanthranilate isomerase</fullName>
    </recommendedName>
</protein>
<reference evidence="1" key="1">
    <citation type="submission" date="2018-05" db="EMBL/GenBank/DDBJ databases">
        <authorList>
            <person name="Lanie J.A."/>
            <person name="Ng W.-L."/>
            <person name="Kazmierczak K.M."/>
            <person name="Andrzejewski T.M."/>
            <person name="Davidsen T.M."/>
            <person name="Wayne K.J."/>
            <person name="Tettelin H."/>
            <person name="Glass J.I."/>
            <person name="Rusch D."/>
            <person name="Podicherti R."/>
            <person name="Tsui H.-C.T."/>
            <person name="Winkler M.E."/>
        </authorList>
    </citation>
    <scope>NUCLEOTIDE SEQUENCE</scope>
</reference>
<organism evidence="1">
    <name type="scientific">marine metagenome</name>
    <dbReference type="NCBI Taxonomy" id="408172"/>
    <lineage>
        <taxon>unclassified sequences</taxon>
        <taxon>metagenomes</taxon>
        <taxon>ecological metagenomes</taxon>
    </lineage>
</organism>
<gene>
    <name evidence="1" type="ORF">METZ01_LOCUS66545</name>
</gene>
<evidence type="ECO:0008006" key="2">
    <source>
        <dbReference type="Google" id="ProtNLM"/>
    </source>
</evidence>
<dbReference type="InterPro" id="IPR011060">
    <property type="entry name" value="RibuloseP-bd_barrel"/>
</dbReference>
<sequence>MSKTLNINLKICGITSSDSIVTAAQNDIRSLGFASNNLHGPNTCDDKLIKKLIQECDHYKIDSVLLSRYHTLAELIKQIDYTKPKTISCSYFFEKNNLQSLKTIFRRLRIGIAVNPKKFDMEYFDSIKSLVNVFYYDLNVYDKNNITTYSLDDCLNQIMSLKELKRPVYIGGGINFKNAKKIVDSTHPDGLDVSRSLKDKDNNISSTKLSELVTSLLAA</sequence>
<dbReference type="Gene3D" id="3.20.20.70">
    <property type="entry name" value="Aldolase class I"/>
    <property type="match status" value="1"/>
</dbReference>
<dbReference type="EMBL" id="UINC01004352">
    <property type="protein sequence ID" value="SVA13691.1"/>
    <property type="molecule type" value="Genomic_DNA"/>
</dbReference>
<dbReference type="SUPFAM" id="SSF51366">
    <property type="entry name" value="Ribulose-phoshate binding barrel"/>
    <property type="match status" value="1"/>
</dbReference>
<proteinExistence type="predicted"/>
<dbReference type="InterPro" id="IPR013785">
    <property type="entry name" value="Aldolase_TIM"/>
</dbReference>
<accession>A0A381TDW3</accession>
<name>A0A381TDW3_9ZZZZ</name>
<evidence type="ECO:0000313" key="1">
    <source>
        <dbReference type="EMBL" id="SVA13691.1"/>
    </source>
</evidence>